<keyword evidence="3 6" id="KW-0812">Transmembrane</keyword>
<gene>
    <name evidence="8" type="ORF">EVA99_02040</name>
</gene>
<dbReference type="Pfam" id="PF06271">
    <property type="entry name" value="RDD"/>
    <property type="match status" value="1"/>
</dbReference>
<keyword evidence="4 6" id="KW-1133">Transmembrane helix</keyword>
<evidence type="ECO:0000256" key="3">
    <source>
        <dbReference type="ARBA" id="ARBA00022692"/>
    </source>
</evidence>
<accession>A0A520MSQ2</accession>
<evidence type="ECO:0000313" key="8">
    <source>
        <dbReference type="EMBL" id="RZO24234.1"/>
    </source>
</evidence>
<feature type="domain" description="RDD" evidence="7">
    <location>
        <begin position="7"/>
        <end position="131"/>
    </location>
</feature>
<organism evidence="8 9">
    <name type="scientific">SAR86 cluster bacterium</name>
    <dbReference type="NCBI Taxonomy" id="2030880"/>
    <lineage>
        <taxon>Bacteria</taxon>
        <taxon>Pseudomonadati</taxon>
        <taxon>Pseudomonadota</taxon>
        <taxon>Gammaproteobacteria</taxon>
        <taxon>SAR86 cluster</taxon>
    </lineage>
</organism>
<evidence type="ECO:0000256" key="2">
    <source>
        <dbReference type="ARBA" id="ARBA00022475"/>
    </source>
</evidence>
<dbReference type="Proteomes" id="UP000320146">
    <property type="component" value="Unassembled WGS sequence"/>
</dbReference>
<comment type="subcellular location">
    <subcellularLocation>
        <location evidence="1">Cell membrane</location>
        <topology evidence="1">Multi-pass membrane protein</topology>
    </subcellularLocation>
</comment>
<keyword evidence="2" id="KW-1003">Cell membrane</keyword>
<evidence type="ECO:0000256" key="6">
    <source>
        <dbReference type="SAM" id="Phobius"/>
    </source>
</evidence>
<comment type="caution">
    <text evidence="8">The sequence shown here is derived from an EMBL/GenBank/DDBJ whole genome shotgun (WGS) entry which is preliminary data.</text>
</comment>
<dbReference type="InterPro" id="IPR010432">
    <property type="entry name" value="RDD"/>
</dbReference>
<name>A0A520MSQ2_9GAMM</name>
<sequence>MKNKFTYPGIFSRLMSFTYDIFLVAALWFLFGFVVLGLYKLIVADNDYFPPPIGAMILLLSTAGYYVYFWSNGRNTLGMSTWSHEIVDDQGGKLSKKSAFQRFLLYALLSALGMLWIIFDKENKCLPDKILGLKVVKRKSAS</sequence>
<dbReference type="EMBL" id="SHBL01000011">
    <property type="protein sequence ID" value="RZO24234.1"/>
    <property type="molecule type" value="Genomic_DNA"/>
</dbReference>
<dbReference type="PANTHER" id="PTHR36115:SF10">
    <property type="entry name" value="RDD DOMAIN-CONTAINING PROTEIN"/>
    <property type="match status" value="1"/>
</dbReference>
<reference evidence="8 9" key="1">
    <citation type="submission" date="2019-02" db="EMBL/GenBank/DDBJ databases">
        <title>Prokaryotic population dynamics and viral predation in marine succession experiment using metagenomics: the confinement effect.</title>
        <authorList>
            <person name="Haro-Moreno J.M."/>
            <person name="Rodriguez-Valera F."/>
            <person name="Lopez-Perez M."/>
        </authorList>
    </citation>
    <scope>NUCLEOTIDE SEQUENCE [LARGE SCALE GENOMIC DNA]</scope>
    <source>
        <strain evidence="8">MED-G166</strain>
    </source>
</reference>
<feature type="transmembrane region" description="Helical" evidence="6">
    <location>
        <begin position="21"/>
        <end position="42"/>
    </location>
</feature>
<proteinExistence type="predicted"/>
<evidence type="ECO:0000256" key="5">
    <source>
        <dbReference type="ARBA" id="ARBA00023136"/>
    </source>
</evidence>
<dbReference type="PANTHER" id="PTHR36115">
    <property type="entry name" value="PROLINE-RICH ANTIGEN HOMOLOG-RELATED"/>
    <property type="match status" value="1"/>
</dbReference>
<evidence type="ECO:0000313" key="9">
    <source>
        <dbReference type="Proteomes" id="UP000320146"/>
    </source>
</evidence>
<evidence type="ECO:0000256" key="1">
    <source>
        <dbReference type="ARBA" id="ARBA00004651"/>
    </source>
</evidence>
<keyword evidence="5 6" id="KW-0472">Membrane</keyword>
<dbReference type="AlphaFoldDB" id="A0A520MSQ2"/>
<evidence type="ECO:0000259" key="7">
    <source>
        <dbReference type="Pfam" id="PF06271"/>
    </source>
</evidence>
<protein>
    <submittedName>
        <fullName evidence="8">RDD family protein</fullName>
    </submittedName>
</protein>
<feature type="transmembrane region" description="Helical" evidence="6">
    <location>
        <begin position="103"/>
        <end position="119"/>
    </location>
</feature>
<evidence type="ECO:0000256" key="4">
    <source>
        <dbReference type="ARBA" id="ARBA00022989"/>
    </source>
</evidence>
<dbReference type="GO" id="GO:0005886">
    <property type="term" value="C:plasma membrane"/>
    <property type="evidence" value="ECO:0007669"/>
    <property type="project" value="UniProtKB-SubCell"/>
</dbReference>
<dbReference type="InterPro" id="IPR051791">
    <property type="entry name" value="Pra-immunoreactive"/>
</dbReference>
<feature type="transmembrane region" description="Helical" evidence="6">
    <location>
        <begin position="48"/>
        <end position="69"/>
    </location>
</feature>